<evidence type="ECO:0000256" key="5">
    <source>
        <dbReference type="ARBA" id="ARBA00022638"/>
    </source>
</evidence>
<dbReference type="KEGG" id="vg:26625167"/>
<evidence type="ECO:0000313" key="14">
    <source>
        <dbReference type="EMBL" id="ALH46485.1"/>
    </source>
</evidence>
<evidence type="ECO:0000256" key="9">
    <source>
        <dbReference type="ARBA" id="ARBA00023200"/>
    </source>
</evidence>
<comment type="similarity">
    <text evidence="2">Belongs to the N-acetylmuramoyl-L-alanine amidase 2 family.</text>
</comment>
<keyword evidence="7 11" id="KW-0204">Cytolysis</keyword>
<evidence type="ECO:0000256" key="8">
    <source>
        <dbReference type="ARBA" id="ARBA00023142"/>
    </source>
</evidence>
<evidence type="ECO:0000256" key="1">
    <source>
        <dbReference type="ARBA" id="ARBA00000632"/>
    </source>
</evidence>
<dbReference type="OrthoDB" id="6015at10239"/>
<dbReference type="InterPro" id="IPR003646">
    <property type="entry name" value="SH3-like_bac-type"/>
</dbReference>
<dbReference type="PANTHER" id="PTHR38107">
    <property type="match status" value="1"/>
</dbReference>
<keyword evidence="5 11" id="KW-0081">Bacteriolytic enzyme</keyword>
<dbReference type="InterPro" id="IPR023346">
    <property type="entry name" value="Lysozyme-like_dom_sf"/>
</dbReference>
<dbReference type="Gene3D" id="1.10.530.40">
    <property type="match status" value="1"/>
</dbReference>
<dbReference type="GO" id="GO:0044659">
    <property type="term" value="P:viral release from host cell by cytolysis"/>
    <property type="evidence" value="ECO:0007669"/>
    <property type="project" value="UniProtKB-UniRule"/>
</dbReference>
<dbReference type="InterPro" id="IPR033907">
    <property type="entry name" value="Endolysin_autolysin"/>
</dbReference>
<dbReference type="CDD" id="cd00737">
    <property type="entry name" value="lyz_endolysin_autolysin"/>
    <property type="match status" value="1"/>
</dbReference>
<dbReference type="RefSeq" id="YP_009198025.1">
    <property type="nucleotide sequence ID" value="NC_028789.1"/>
</dbReference>
<dbReference type="InterPro" id="IPR002196">
    <property type="entry name" value="Glyco_hydro_24"/>
</dbReference>
<evidence type="ECO:0000256" key="12">
    <source>
        <dbReference type="RuleBase" id="RU003788"/>
    </source>
</evidence>
<keyword evidence="15" id="KW-1185">Reference proteome</keyword>
<keyword evidence="10 11" id="KW-0326">Glycosidase</keyword>
<evidence type="ECO:0000256" key="4">
    <source>
        <dbReference type="ARBA" id="ARBA00022612"/>
    </source>
</evidence>
<comment type="similarity">
    <text evidence="11 12">Belongs to the glycosyl hydrolase 24 family.</text>
</comment>
<dbReference type="PANTHER" id="PTHR38107:SF3">
    <property type="entry name" value="LYSOZYME RRRD-RELATED"/>
    <property type="match status" value="1"/>
</dbReference>
<comment type="catalytic activity">
    <reaction evidence="1 11 12">
        <text>Hydrolysis of (1-&gt;4)-beta-linkages between N-acetylmuramic acid and N-acetyl-D-glucosamine residues in a peptidoglycan and between N-acetyl-D-glucosamine residues in chitodextrins.</text>
        <dbReference type="EC" id="3.2.1.17"/>
    </reaction>
</comment>
<evidence type="ECO:0000256" key="10">
    <source>
        <dbReference type="ARBA" id="ARBA00023295"/>
    </source>
</evidence>
<evidence type="ECO:0000256" key="7">
    <source>
        <dbReference type="ARBA" id="ARBA00022852"/>
    </source>
</evidence>
<dbReference type="EMBL" id="KT780304">
    <property type="protein sequence ID" value="ALH46485.1"/>
    <property type="molecule type" value="Genomic_DNA"/>
</dbReference>
<feature type="domain" description="SH3b" evidence="13">
    <location>
        <begin position="168"/>
        <end position="236"/>
    </location>
</feature>
<dbReference type="HAMAP" id="MF_04110">
    <property type="entry name" value="ENDOLYSIN_T4"/>
    <property type="match status" value="1"/>
</dbReference>
<dbReference type="InterPro" id="IPR051018">
    <property type="entry name" value="Bacteriophage_GH24"/>
</dbReference>
<dbReference type="GO" id="GO:0030430">
    <property type="term" value="C:host cell cytoplasm"/>
    <property type="evidence" value="ECO:0007669"/>
    <property type="project" value="UniProtKB-SubCell"/>
</dbReference>
<comment type="subcellular location">
    <subcellularLocation>
        <location evidence="11">Host cytoplasm</location>
    </subcellularLocation>
    <text evidence="11">The endolysin is cytoplasmic, but can reach the periplasmic space with the help of the holins which disrupt the host cell membrane.</text>
</comment>
<keyword evidence="6 11" id="KW-0378">Hydrolase</keyword>
<evidence type="ECO:0000256" key="2">
    <source>
        <dbReference type="ARBA" id="ARBA00007553"/>
    </source>
</evidence>
<dbReference type="EC" id="3.2.1.17" evidence="11"/>
<dbReference type="GO" id="GO:0009253">
    <property type="term" value="P:peptidoglycan catabolic process"/>
    <property type="evidence" value="ECO:0007669"/>
    <property type="project" value="UniProtKB-UniRule"/>
</dbReference>
<dbReference type="Pfam" id="PF00959">
    <property type="entry name" value="Phage_lysozyme"/>
    <property type="match status" value="1"/>
</dbReference>
<dbReference type="SMR" id="A0A0N9SGQ7"/>
<dbReference type="GO" id="GO:0042742">
    <property type="term" value="P:defense response to bacterium"/>
    <property type="evidence" value="ECO:0007669"/>
    <property type="project" value="UniProtKB-KW"/>
</dbReference>
<comment type="function">
    <text evidence="11">Endolysin with lysozyme activity that degrades host peptidoglycans and participates with the holin and spanin proteins in the sequential events which lead to the programmed host cell lysis releasing the mature viral particles. Once the holin has permeabilized the host cell membrane, the endolysin can reach the periplasm and break down the peptidoglycan layer.</text>
</comment>
<protein>
    <recommendedName>
        <fullName evidence="11">Endolysin</fullName>
        <ecNumber evidence="11">3.2.1.17</ecNumber>
    </recommendedName>
    <alternativeName>
        <fullName evidence="11">Lysis protein</fullName>
    </alternativeName>
    <alternativeName>
        <fullName evidence="11">Lysozyme</fullName>
    </alternativeName>
    <alternativeName>
        <fullName evidence="11">Muramidase</fullName>
    </alternativeName>
</protein>
<evidence type="ECO:0000313" key="15">
    <source>
        <dbReference type="Proteomes" id="UP000201978"/>
    </source>
</evidence>
<dbReference type="Proteomes" id="UP000201978">
    <property type="component" value="Segment"/>
</dbReference>
<evidence type="ECO:0000256" key="11">
    <source>
        <dbReference type="HAMAP-Rule" id="MF_04110"/>
    </source>
</evidence>
<dbReference type="InterPro" id="IPR034690">
    <property type="entry name" value="Endolysin_T4_type"/>
</dbReference>
<evidence type="ECO:0000256" key="6">
    <source>
        <dbReference type="ARBA" id="ARBA00022801"/>
    </source>
</evidence>
<accession>A0A0N9SGQ7</accession>
<keyword evidence="8 11" id="KW-0578">Host cell lysis by virus</keyword>
<organism evidence="14 15">
    <name type="scientific">Bacillus phage VMY22</name>
    <dbReference type="NCBI Taxonomy" id="1734382"/>
    <lineage>
        <taxon>Viruses</taxon>
        <taxon>Duplodnaviria</taxon>
        <taxon>Heunggongvirae</taxon>
        <taxon>Uroviricota</taxon>
        <taxon>Caudoviricetes</taxon>
        <taxon>Salasmaviridae</taxon>
        <taxon>Mingyongvirus</taxon>
        <taxon>Mingyongvirus VMY22</taxon>
    </lineage>
</organism>
<keyword evidence="9 11" id="KW-1035">Host cytoplasm</keyword>
<proteinExistence type="inferred from homology"/>
<gene>
    <name evidence="14" type="ORF">VMY22_20</name>
</gene>
<keyword evidence="4 11" id="KW-1188">Viral release from host cell</keyword>
<keyword evidence="3 11" id="KW-0929">Antimicrobial</keyword>
<feature type="active site" description="Proton donor/acceptor" evidence="11">
    <location>
        <position position="29"/>
    </location>
</feature>
<dbReference type="GO" id="GO:0003796">
    <property type="term" value="F:lysozyme activity"/>
    <property type="evidence" value="ECO:0007669"/>
    <property type="project" value="UniProtKB-UniRule"/>
</dbReference>
<dbReference type="GO" id="GO:0016998">
    <property type="term" value="P:cell wall macromolecule catabolic process"/>
    <property type="evidence" value="ECO:0007669"/>
    <property type="project" value="InterPro"/>
</dbReference>
<sequence>MKARDMSVSDNGVNFVKSFEGYFQDAYWDKWGSVWTIGYGHTKGVKRGDRLENEREAHNILKRDLDSHMIIPKQDITSNLSQSQYDALTSFAFNLGASIFRNNRNLLDAINSSNWNEASRIMKLFNRAGGQVLPGLTRRRNAEADMMLKTDEGQPTATETYDSSWFTKETGVFKLDSNIKLRTAPFTGATVLATLPIDSLVNYDAYGIEQDGFVWIRQPRSNGYGYLATGETRNGKRIDTWGSFK</sequence>
<dbReference type="InterPro" id="IPR023347">
    <property type="entry name" value="Lysozyme_dom_sf"/>
</dbReference>
<evidence type="ECO:0000256" key="3">
    <source>
        <dbReference type="ARBA" id="ARBA00022529"/>
    </source>
</evidence>
<dbReference type="Gene3D" id="2.30.30.40">
    <property type="entry name" value="SH3 Domains"/>
    <property type="match status" value="1"/>
</dbReference>
<name>A0A0N9SGQ7_9CAUD</name>
<feature type="active site" description="Proton donor/acceptor" evidence="11">
    <location>
        <position position="20"/>
    </location>
</feature>
<dbReference type="GeneID" id="26625167"/>
<reference evidence="14 15" key="1">
    <citation type="journal article" date="2016" name="Virus Genes">
        <title>Complete genome sequence of the cold-active bacteriophage VMY22 from Bacillus cereus.</title>
        <authorList>
            <person name="Qin K."/>
            <person name="Cheng B."/>
            <person name="Zhang S."/>
            <person name="Wang N."/>
            <person name="Fang Y."/>
            <person name="Zhang Q."/>
            <person name="Kuang A."/>
            <person name="Lin L."/>
            <person name="Ji X."/>
            <person name="Wei Y."/>
        </authorList>
    </citation>
    <scope>NUCLEOTIDE SEQUENCE [LARGE SCALE GENOMIC DNA]</scope>
</reference>
<dbReference type="SUPFAM" id="SSF53955">
    <property type="entry name" value="Lysozyme-like"/>
    <property type="match status" value="1"/>
</dbReference>
<evidence type="ECO:0000259" key="13">
    <source>
        <dbReference type="SMART" id="SM00287"/>
    </source>
</evidence>
<dbReference type="SMART" id="SM00287">
    <property type="entry name" value="SH3b"/>
    <property type="match status" value="1"/>
</dbReference>